<name>A0A5P9NIJ5_9GAMM</name>
<evidence type="ECO:0000256" key="1">
    <source>
        <dbReference type="ARBA" id="ARBA00004533"/>
    </source>
</evidence>
<dbReference type="KEGG" id="halc:EY643_04835"/>
<protein>
    <recommendedName>
        <fullName evidence="3">Type II secretion system protein N</fullName>
    </recommendedName>
    <alternativeName>
        <fullName evidence="10">General secretion pathway protein N</fullName>
    </alternativeName>
</protein>
<evidence type="ECO:0000256" key="10">
    <source>
        <dbReference type="ARBA" id="ARBA00030772"/>
    </source>
</evidence>
<dbReference type="Proteomes" id="UP000326287">
    <property type="component" value="Chromosome"/>
</dbReference>
<keyword evidence="12" id="KW-1185">Reference proteome</keyword>
<keyword evidence="4" id="KW-0813">Transport</keyword>
<evidence type="ECO:0000256" key="2">
    <source>
        <dbReference type="ARBA" id="ARBA00007208"/>
    </source>
</evidence>
<keyword evidence="7" id="KW-0812">Transmembrane</keyword>
<dbReference type="OrthoDB" id="6118198at2"/>
<sequence length="247" mass="26389">MSRLKIGLIAVLFLVLCLVVLAPARLVLLFVPAGQAELQGVSGSLWHGAASRAIVRTDAGMFHLGELEWKLKPWSLLLLAPRVELSSSWGQQHLNALLTVHGSKDIDLAALDAQVPAELVKHFLPLQLTGLVSLQAPQIEIRDGLVTGAQGRLVWQQGGWQAGGAPRSLGDYALEFNQLEDGTLAGEVITLAGELQAEGDLGLRGREYTVDVLLSGPGLADPMLEQSLQLVATPEGGNYRVKLQGTM</sequence>
<dbReference type="Pfam" id="PF01203">
    <property type="entry name" value="T2SSN"/>
    <property type="match status" value="1"/>
</dbReference>
<keyword evidence="5" id="KW-1003">Cell membrane</keyword>
<accession>A0A5P9NIJ5</accession>
<reference evidence="11 12" key="1">
    <citation type="submission" date="2019-02" db="EMBL/GenBank/DDBJ databases">
        <authorList>
            <person name="Li S.-H."/>
        </authorList>
    </citation>
    <scope>NUCLEOTIDE SEQUENCE [LARGE SCALE GENOMIC DNA]</scope>
    <source>
        <strain evidence="11 12">IMCC14385</strain>
    </source>
</reference>
<keyword evidence="6" id="KW-0997">Cell inner membrane</keyword>
<dbReference type="AlphaFoldDB" id="A0A5P9NIJ5"/>
<dbReference type="GO" id="GO:0015628">
    <property type="term" value="P:protein secretion by the type II secretion system"/>
    <property type="evidence" value="ECO:0007669"/>
    <property type="project" value="InterPro"/>
</dbReference>
<evidence type="ECO:0000256" key="9">
    <source>
        <dbReference type="ARBA" id="ARBA00023136"/>
    </source>
</evidence>
<evidence type="ECO:0000256" key="6">
    <source>
        <dbReference type="ARBA" id="ARBA00022519"/>
    </source>
</evidence>
<keyword evidence="8" id="KW-0653">Protein transport</keyword>
<proteinExistence type="inferred from homology"/>
<dbReference type="GO" id="GO:0005886">
    <property type="term" value="C:plasma membrane"/>
    <property type="evidence" value="ECO:0007669"/>
    <property type="project" value="UniProtKB-SubCell"/>
</dbReference>
<comment type="similarity">
    <text evidence="2">Belongs to the GSP N family.</text>
</comment>
<dbReference type="EMBL" id="CP036422">
    <property type="protein sequence ID" value="QFU75024.1"/>
    <property type="molecule type" value="Genomic_DNA"/>
</dbReference>
<evidence type="ECO:0000313" key="12">
    <source>
        <dbReference type="Proteomes" id="UP000326287"/>
    </source>
</evidence>
<keyword evidence="9" id="KW-0472">Membrane</keyword>
<dbReference type="RefSeq" id="WP_152661131.1">
    <property type="nucleotide sequence ID" value="NZ_CP036422.1"/>
</dbReference>
<organism evidence="11 12">
    <name type="scientific">Halioglobus maricola</name>
    <dbReference type="NCBI Taxonomy" id="2601894"/>
    <lineage>
        <taxon>Bacteria</taxon>
        <taxon>Pseudomonadati</taxon>
        <taxon>Pseudomonadota</taxon>
        <taxon>Gammaproteobacteria</taxon>
        <taxon>Cellvibrionales</taxon>
        <taxon>Halieaceae</taxon>
        <taxon>Halioglobus</taxon>
    </lineage>
</organism>
<dbReference type="GO" id="GO:0015627">
    <property type="term" value="C:type II protein secretion system complex"/>
    <property type="evidence" value="ECO:0007669"/>
    <property type="project" value="InterPro"/>
</dbReference>
<dbReference type="InterPro" id="IPR022792">
    <property type="entry name" value="T2SS_protein-GspN"/>
</dbReference>
<evidence type="ECO:0000256" key="8">
    <source>
        <dbReference type="ARBA" id="ARBA00022927"/>
    </source>
</evidence>
<evidence type="ECO:0000256" key="4">
    <source>
        <dbReference type="ARBA" id="ARBA00022448"/>
    </source>
</evidence>
<evidence type="ECO:0000256" key="5">
    <source>
        <dbReference type="ARBA" id="ARBA00022475"/>
    </source>
</evidence>
<evidence type="ECO:0000256" key="3">
    <source>
        <dbReference type="ARBA" id="ARBA00021563"/>
    </source>
</evidence>
<evidence type="ECO:0000256" key="7">
    <source>
        <dbReference type="ARBA" id="ARBA00022692"/>
    </source>
</evidence>
<gene>
    <name evidence="11" type="ORF">EY643_04835</name>
</gene>
<evidence type="ECO:0000313" key="11">
    <source>
        <dbReference type="EMBL" id="QFU75024.1"/>
    </source>
</evidence>
<comment type="subcellular location">
    <subcellularLocation>
        <location evidence="1">Cell inner membrane</location>
    </subcellularLocation>
</comment>